<evidence type="ECO:0000313" key="3">
    <source>
        <dbReference type="RefSeq" id="XP_039133189.1"/>
    </source>
</evidence>
<evidence type="ECO:0000313" key="2">
    <source>
        <dbReference type="Proteomes" id="UP001515500"/>
    </source>
</evidence>
<dbReference type="SUPFAM" id="SSF56219">
    <property type="entry name" value="DNase I-like"/>
    <property type="match status" value="1"/>
</dbReference>
<reference evidence="3" key="1">
    <citation type="submission" date="2025-08" db="UniProtKB">
        <authorList>
            <consortium name="RefSeq"/>
        </authorList>
    </citation>
    <scope>IDENTIFICATION</scope>
</reference>
<dbReference type="InterPro" id="IPR005135">
    <property type="entry name" value="Endo/exonuclease/phosphatase"/>
</dbReference>
<dbReference type="Pfam" id="PF03372">
    <property type="entry name" value="Exo_endo_phos"/>
    <property type="match status" value="1"/>
</dbReference>
<keyword evidence="2" id="KW-1185">Reference proteome</keyword>
<proteinExistence type="predicted"/>
<protein>
    <submittedName>
        <fullName evidence="3">Uncharacterized protein LOC120270232</fullName>
    </submittedName>
</protein>
<dbReference type="Gene3D" id="3.60.10.10">
    <property type="entry name" value="Endonuclease/exonuclease/phosphatase"/>
    <property type="match status" value="1"/>
</dbReference>
<dbReference type="RefSeq" id="XP_039133189.1">
    <property type="nucleotide sequence ID" value="XM_039277255.1"/>
</dbReference>
<name>A0AB40C0A8_DIOCR</name>
<dbReference type="PANTHER" id="PTHR33710">
    <property type="entry name" value="BNAC02G09200D PROTEIN"/>
    <property type="match status" value="1"/>
</dbReference>
<dbReference type="GO" id="GO:0003824">
    <property type="term" value="F:catalytic activity"/>
    <property type="evidence" value="ECO:0007669"/>
    <property type="project" value="InterPro"/>
</dbReference>
<organism evidence="2 3">
    <name type="scientific">Dioscorea cayennensis subsp. rotundata</name>
    <name type="common">White Guinea yam</name>
    <name type="synonym">Dioscorea rotundata</name>
    <dbReference type="NCBI Taxonomy" id="55577"/>
    <lineage>
        <taxon>Eukaryota</taxon>
        <taxon>Viridiplantae</taxon>
        <taxon>Streptophyta</taxon>
        <taxon>Embryophyta</taxon>
        <taxon>Tracheophyta</taxon>
        <taxon>Spermatophyta</taxon>
        <taxon>Magnoliopsida</taxon>
        <taxon>Liliopsida</taxon>
        <taxon>Dioscoreales</taxon>
        <taxon>Dioscoreaceae</taxon>
        <taxon>Dioscorea</taxon>
    </lineage>
</organism>
<gene>
    <name evidence="3" type="primary">LOC120270232</name>
</gene>
<dbReference type="AlphaFoldDB" id="A0AB40C0A8"/>
<dbReference type="InterPro" id="IPR036691">
    <property type="entry name" value="Endo/exonu/phosph_ase_sf"/>
</dbReference>
<feature type="domain" description="Endonuclease/exonuclease/phosphatase" evidence="1">
    <location>
        <begin position="1"/>
        <end position="193"/>
    </location>
</feature>
<accession>A0AB40C0A8</accession>
<dbReference type="GeneID" id="120270232"/>
<dbReference type="PANTHER" id="PTHR33710:SF71">
    <property type="entry name" value="ENDONUCLEASE_EXONUCLEASE_PHOSPHATASE DOMAIN-CONTAINING PROTEIN"/>
    <property type="match status" value="1"/>
</dbReference>
<evidence type="ECO:0000259" key="1">
    <source>
        <dbReference type="Pfam" id="PF03372"/>
    </source>
</evidence>
<sequence>MDYIKDIMARLKPDFICLVETKSNSIRIQRFCARFSRHWVWAAVPSNGYSGGIIVLWKRFNGIVTPVASSRMALHLIITTSEDSWILSTIYNSQVLSEHKNLWKSLSGLSQLDSPWLLTGDFNAITSEEEHKGGSFRNYSSKSKAFTTFIQSNNLLDLGFTGSCFTWCNGHDGLTRRWARLDRFLSNSNWFIKFNYISNQHLARINSDHSPMFLIAHDSPSPSSRIFRFENIWLDYEGCHSSVVNAWNATPSTSPMHSFTHFISQTKLNLCRWKRSSICHIDEELKNIEQEINAIDQHHFSSDTWGSTWLRALRNRHAALLKQKTIYWGQRARSQWITKGDQNSSFFHSSVKIRRHRNRVRAIKDTSGTIFTEHIDLENCFVHHHKNHWTSSSIFTIDSLLNAMPDDFPVLSDEGQSFF</sequence>
<dbReference type="Proteomes" id="UP001515500">
    <property type="component" value="Chromosome 10"/>
</dbReference>